<evidence type="ECO:0000259" key="3">
    <source>
        <dbReference type="PROSITE" id="PS50222"/>
    </source>
</evidence>
<dbReference type="Gene3D" id="1.10.238.10">
    <property type="entry name" value="EF-hand"/>
    <property type="match status" value="2"/>
</dbReference>
<dbReference type="PROSITE" id="PS50222">
    <property type="entry name" value="EF_HAND_2"/>
    <property type="match status" value="2"/>
</dbReference>
<dbReference type="SUPFAM" id="SSF47473">
    <property type="entry name" value="EF-hand"/>
    <property type="match status" value="2"/>
</dbReference>
<reference evidence="4" key="1">
    <citation type="submission" date="2023-10" db="EMBL/GenBank/DDBJ databases">
        <authorList>
            <person name="Chen Y."/>
            <person name="Shah S."/>
            <person name="Dougan E. K."/>
            <person name="Thang M."/>
            <person name="Chan C."/>
        </authorList>
    </citation>
    <scope>NUCLEOTIDE SEQUENCE [LARGE SCALE GENOMIC DNA]</scope>
</reference>
<name>A0ABN9YBU6_9DINO</name>
<dbReference type="Proteomes" id="UP001189429">
    <property type="component" value="Unassembled WGS sequence"/>
</dbReference>
<dbReference type="PROSITE" id="PS00018">
    <property type="entry name" value="EF_HAND_1"/>
    <property type="match status" value="2"/>
</dbReference>
<dbReference type="Pfam" id="PF13202">
    <property type="entry name" value="EF-hand_5"/>
    <property type="match status" value="1"/>
</dbReference>
<proteinExistence type="predicted"/>
<feature type="domain" description="EF-hand" evidence="3">
    <location>
        <begin position="116"/>
        <end position="151"/>
    </location>
</feature>
<feature type="domain" description="EF-hand" evidence="3">
    <location>
        <begin position="228"/>
        <end position="263"/>
    </location>
</feature>
<feature type="compositionally biased region" description="Polar residues" evidence="2">
    <location>
        <begin position="1"/>
        <end position="10"/>
    </location>
</feature>
<keyword evidence="1" id="KW-0106">Calcium</keyword>
<dbReference type="InterPro" id="IPR011992">
    <property type="entry name" value="EF-hand-dom_pair"/>
</dbReference>
<dbReference type="InterPro" id="IPR002048">
    <property type="entry name" value="EF_hand_dom"/>
</dbReference>
<evidence type="ECO:0000313" key="5">
    <source>
        <dbReference type="Proteomes" id="UP001189429"/>
    </source>
</evidence>
<keyword evidence="5" id="KW-1185">Reference proteome</keyword>
<protein>
    <recommendedName>
        <fullName evidence="3">EF-hand domain-containing protein</fullName>
    </recommendedName>
</protein>
<sequence length="338" mass="36260">MPCDGNQTPLTEEPPTDVDSGAEINTGFKASGREGLRARLGGRVLGVLATAACGVVAVSALCPATASSRPAHRLAGGAGLGAVRGAELRELSRELEAKFGLAAEVEEAAHEGVPTTDSSTLDFLFLKADADGSGFVEPGELAEIYPGLRVMFGPRSELDALLKESADDDRLDAEAFKSLLQALAAEHDRSDERSLEKFRRADLDSSGLLEGKKEILPLFKYTVKKLPIDTAASQQLLADSDLNADGKMSFEEYKGLLRTVSERYGRRVPLLKTILFFFQVADADKSGFIEGGEKEIVEKALKKKFGLSDDAYRKLAASDSDGRMDLTDLTQVCVSLAR</sequence>
<feature type="region of interest" description="Disordered" evidence="2">
    <location>
        <begin position="1"/>
        <end position="24"/>
    </location>
</feature>
<evidence type="ECO:0000256" key="1">
    <source>
        <dbReference type="ARBA" id="ARBA00022837"/>
    </source>
</evidence>
<dbReference type="SMART" id="SM00054">
    <property type="entry name" value="EFh"/>
    <property type="match status" value="3"/>
</dbReference>
<comment type="caution">
    <text evidence="4">The sequence shown here is derived from an EMBL/GenBank/DDBJ whole genome shotgun (WGS) entry which is preliminary data.</text>
</comment>
<evidence type="ECO:0000256" key="2">
    <source>
        <dbReference type="SAM" id="MobiDB-lite"/>
    </source>
</evidence>
<evidence type="ECO:0000313" key="4">
    <source>
        <dbReference type="EMBL" id="CAK0910118.1"/>
    </source>
</evidence>
<organism evidence="4 5">
    <name type="scientific">Prorocentrum cordatum</name>
    <dbReference type="NCBI Taxonomy" id="2364126"/>
    <lineage>
        <taxon>Eukaryota</taxon>
        <taxon>Sar</taxon>
        <taxon>Alveolata</taxon>
        <taxon>Dinophyceae</taxon>
        <taxon>Prorocentrales</taxon>
        <taxon>Prorocentraceae</taxon>
        <taxon>Prorocentrum</taxon>
    </lineage>
</organism>
<accession>A0ABN9YBU6</accession>
<dbReference type="InterPro" id="IPR018247">
    <property type="entry name" value="EF_Hand_1_Ca_BS"/>
</dbReference>
<gene>
    <name evidence="4" type="ORF">PCOR1329_LOCUS84369</name>
</gene>
<dbReference type="EMBL" id="CAUYUJ010022326">
    <property type="protein sequence ID" value="CAK0910118.1"/>
    <property type="molecule type" value="Genomic_DNA"/>
</dbReference>